<gene>
    <name evidence="8" type="ORF">H0H81_011990</name>
</gene>
<proteinExistence type="inferred from homology"/>
<dbReference type="OrthoDB" id="250329at2759"/>
<evidence type="ECO:0000256" key="1">
    <source>
        <dbReference type="ARBA" id="ARBA00005800"/>
    </source>
</evidence>
<dbReference type="GO" id="GO:0003677">
    <property type="term" value="F:DNA binding"/>
    <property type="evidence" value="ECO:0007669"/>
    <property type="project" value="UniProtKB-KW"/>
</dbReference>
<keyword evidence="9" id="KW-1185">Reference proteome</keyword>
<dbReference type="InterPro" id="IPR008422">
    <property type="entry name" value="KN_HD"/>
</dbReference>
<dbReference type="Pfam" id="PF05920">
    <property type="entry name" value="Homeobox_KN"/>
    <property type="match status" value="1"/>
</dbReference>
<dbReference type="InterPro" id="IPR009057">
    <property type="entry name" value="Homeodomain-like_sf"/>
</dbReference>
<evidence type="ECO:0000256" key="5">
    <source>
        <dbReference type="SAM" id="MobiDB-lite"/>
    </source>
</evidence>
<dbReference type="Gene3D" id="1.10.10.60">
    <property type="entry name" value="Homeodomain-like"/>
    <property type="match status" value="1"/>
</dbReference>
<comment type="similarity">
    <text evidence="1">Belongs to the TALE/M-ATYP homeobox family.</text>
</comment>
<sequence>MVTHLDTEFLRRISLIESELLKLNPSTVDSFHPRWTTLVDDLKLAIESESLSDSTITIAYTLASRVSKMFQTFLDLEALAEKLMTSLLDDDNTTTSDTPSLVSEVSDVAVPKYIKPSYDWLLDNLHDPYPSTRVRDAIAHKSGTARRDVDNWFIDARKRIGWNALRKASFNNKRVEIVDAATRFFIQDDPKRPIDPTIEYEFISMKKRAQDLYVDKFTESVLVAKLDVAVKNLTPRTKAEAKAEEQRLRQLQKDRNSYPSPERSPEQSPEPTRLSPVPDQEDEDNKAPESISMTSRKRRYPSVDPQSSGDVLGDITTKRARCVENCFVSACIDFPSSRLDTSSHSDITIPTGLPSPASSVVDEASQSFETSCPASASAPLTVATSASRKRRLSESNGQGAPKRPCNLPVGPRMQAVSDPLPLSSALFDASAFDGWFQQNFDLQNIPNVGEISPSGFDIELGNLSDFDCESPTQSGRASLDISSLVNESHSDVQLPEFTIQDLESFLVDDSLSANFALHDTSLAPEFCIQSIPSIGMNFLNNFEKSFQVPVEPHVVANPDISTSITPDFNYQWEFSDYLNIGTQEPTSLGKLLDIPQNSLGIVPSTMGDFMLPPVVDYFAPSQAEVRAEKEAKLKKMKEETLRLEMELATSQ</sequence>
<dbReference type="SUPFAM" id="SSF46689">
    <property type="entry name" value="Homeodomain-like"/>
    <property type="match status" value="1"/>
</dbReference>
<dbReference type="GO" id="GO:0006355">
    <property type="term" value="P:regulation of DNA-templated transcription"/>
    <property type="evidence" value="ECO:0007669"/>
    <property type="project" value="InterPro"/>
</dbReference>
<keyword evidence="2" id="KW-0238">DNA-binding</keyword>
<comment type="caution">
    <text evidence="8">The sequence shown here is derived from an EMBL/GenBank/DDBJ whole genome shotgun (WGS) entry which is preliminary data.</text>
</comment>
<name>A0A9P7GP39_9AGAR</name>
<feature type="region of interest" description="Disordered" evidence="5">
    <location>
        <begin position="379"/>
        <end position="409"/>
    </location>
</feature>
<accession>A0A9P7GP39</accession>
<evidence type="ECO:0000259" key="7">
    <source>
        <dbReference type="Pfam" id="PF12737"/>
    </source>
</evidence>
<organism evidence="8 9">
    <name type="scientific">Sphagnurus paluster</name>
    <dbReference type="NCBI Taxonomy" id="117069"/>
    <lineage>
        <taxon>Eukaryota</taxon>
        <taxon>Fungi</taxon>
        <taxon>Dikarya</taxon>
        <taxon>Basidiomycota</taxon>
        <taxon>Agaricomycotina</taxon>
        <taxon>Agaricomycetes</taxon>
        <taxon>Agaricomycetidae</taxon>
        <taxon>Agaricales</taxon>
        <taxon>Tricholomatineae</taxon>
        <taxon>Lyophyllaceae</taxon>
        <taxon>Sphagnurus</taxon>
    </lineage>
</organism>
<feature type="compositionally biased region" description="Basic and acidic residues" evidence="5">
    <location>
        <begin position="237"/>
        <end position="256"/>
    </location>
</feature>
<feature type="domain" description="Mating-type protein C-terminal" evidence="7">
    <location>
        <begin position="196"/>
        <end position="444"/>
    </location>
</feature>
<feature type="region of interest" description="Disordered" evidence="5">
    <location>
        <begin position="339"/>
        <end position="366"/>
    </location>
</feature>
<evidence type="ECO:0000313" key="8">
    <source>
        <dbReference type="EMBL" id="KAG5650512.1"/>
    </source>
</evidence>
<dbReference type="CDD" id="cd00086">
    <property type="entry name" value="homeodomain"/>
    <property type="match status" value="1"/>
</dbReference>
<feature type="compositionally biased region" description="Polar residues" evidence="5">
    <location>
        <begin position="339"/>
        <end position="348"/>
    </location>
</feature>
<dbReference type="InterPro" id="IPR024441">
    <property type="entry name" value="Homeodomain1_C"/>
</dbReference>
<evidence type="ECO:0000313" key="9">
    <source>
        <dbReference type="Proteomes" id="UP000717328"/>
    </source>
</evidence>
<reference evidence="8" key="1">
    <citation type="submission" date="2021-02" db="EMBL/GenBank/DDBJ databases">
        <authorList>
            <person name="Nieuwenhuis M."/>
            <person name="Van De Peppel L.J.J."/>
        </authorList>
    </citation>
    <scope>NUCLEOTIDE SEQUENCE</scope>
    <source>
        <strain evidence="8">D49</strain>
    </source>
</reference>
<dbReference type="AlphaFoldDB" id="A0A9P7GP39"/>
<keyword evidence="3" id="KW-0371">Homeobox</keyword>
<dbReference type="EMBL" id="JABCKI010000430">
    <property type="protein sequence ID" value="KAG5650512.1"/>
    <property type="molecule type" value="Genomic_DNA"/>
</dbReference>
<feature type="region of interest" description="Disordered" evidence="5">
    <location>
        <begin position="237"/>
        <end position="312"/>
    </location>
</feature>
<evidence type="ECO:0000256" key="4">
    <source>
        <dbReference type="ARBA" id="ARBA00023242"/>
    </source>
</evidence>
<feature type="domain" description="KN homeodomain" evidence="6">
    <location>
        <begin position="120"/>
        <end position="159"/>
    </location>
</feature>
<dbReference type="Proteomes" id="UP000717328">
    <property type="component" value="Unassembled WGS sequence"/>
</dbReference>
<reference evidence="8" key="2">
    <citation type="submission" date="2021-10" db="EMBL/GenBank/DDBJ databases">
        <title>Phylogenomics reveals ancestral predisposition of the termite-cultivated fungus Termitomyces towards a domesticated lifestyle.</title>
        <authorList>
            <person name="Auxier B."/>
            <person name="Grum-Grzhimaylo A."/>
            <person name="Cardenas M.E."/>
            <person name="Lodge J.D."/>
            <person name="Laessoe T."/>
            <person name="Pedersen O."/>
            <person name="Smith M.E."/>
            <person name="Kuyper T.W."/>
            <person name="Franco-Molano E.A."/>
            <person name="Baroni T.J."/>
            <person name="Aanen D.K."/>
        </authorList>
    </citation>
    <scope>NUCLEOTIDE SEQUENCE</scope>
    <source>
        <strain evidence="8">D49</strain>
    </source>
</reference>
<protein>
    <submittedName>
        <fullName evidence="8">Uncharacterized protein</fullName>
    </submittedName>
</protein>
<evidence type="ECO:0000256" key="2">
    <source>
        <dbReference type="ARBA" id="ARBA00023125"/>
    </source>
</evidence>
<keyword evidence="4" id="KW-0539">Nucleus</keyword>
<evidence type="ECO:0000259" key="6">
    <source>
        <dbReference type="Pfam" id="PF05920"/>
    </source>
</evidence>
<dbReference type="Pfam" id="PF12737">
    <property type="entry name" value="Mating_C"/>
    <property type="match status" value="1"/>
</dbReference>
<evidence type="ECO:0000256" key="3">
    <source>
        <dbReference type="ARBA" id="ARBA00023155"/>
    </source>
</evidence>
<dbReference type="InterPro" id="IPR001356">
    <property type="entry name" value="HD"/>
</dbReference>